<dbReference type="Gene3D" id="2.60.40.760">
    <property type="entry name" value="Expansin, cellulose-binding-like domain"/>
    <property type="match status" value="1"/>
</dbReference>
<evidence type="ECO:0000313" key="9">
    <source>
        <dbReference type="EMBL" id="KAH9302597.1"/>
    </source>
</evidence>
<dbReference type="AlphaFoldDB" id="A0AA38CMU5"/>
<dbReference type="InterPro" id="IPR007112">
    <property type="entry name" value="Expansin/allergen_DPBB_dom"/>
</dbReference>
<evidence type="ECO:0000256" key="2">
    <source>
        <dbReference type="ARBA" id="ARBA00022512"/>
    </source>
</evidence>
<feature type="non-terminal residue" evidence="9">
    <location>
        <position position="255"/>
    </location>
</feature>
<feature type="chain" id="PRO_5041481318" description="Expansin" evidence="6">
    <location>
        <begin position="25"/>
        <end position="255"/>
    </location>
</feature>
<dbReference type="SUPFAM" id="SSF49590">
    <property type="entry name" value="PHL pollen allergen"/>
    <property type="match status" value="1"/>
</dbReference>
<evidence type="ECO:0000256" key="1">
    <source>
        <dbReference type="ARBA" id="ARBA00005392"/>
    </source>
</evidence>
<evidence type="ECO:0000256" key="4">
    <source>
        <dbReference type="ARBA" id="ARBA00022729"/>
    </source>
</evidence>
<dbReference type="Pfam" id="PF03330">
    <property type="entry name" value="DPBB_1"/>
    <property type="match status" value="1"/>
</dbReference>
<sequence length="255" mass="27762">MANTCWFRAEIILCFIAMAALKQGACYTGTYNGWNYGHATSYAQADDSDTTAGACGYGNLHVRGYGSNTAAVSTALFNNGATCGACFEIRCVDDTRWCLPGSPSAVITATDFCPPNYALPGDDGGWCNPPRPHFDMAPPVFDRIAVWNAALVPVLYKRVKCHREGGLRFTINGTYFFFVVLLTNVGSGGDVAALSVRGSMTGGWVPMSRNWGQNWHCNIDLIGQSLSFQVTTADGRMLKLYDVAPPQWQFDQTFE</sequence>
<evidence type="ECO:0000313" key="10">
    <source>
        <dbReference type="Proteomes" id="UP000824469"/>
    </source>
</evidence>
<dbReference type="Pfam" id="PF01357">
    <property type="entry name" value="Expansin_C"/>
    <property type="match status" value="1"/>
</dbReference>
<feature type="domain" description="Expansin-like EG45" evidence="7">
    <location>
        <begin position="52"/>
        <end position="166"/>
    </location>
</feature>
<evidence type="ECO:0000259" key="8">
    <source>
        <dbReference type="PROSITE" id="PS50843"/>
    </source>
</evidence>
<dbReference type="GO" id="GO:0005576">
    <property type="term" value="C:extracellular region"/>
    <property type="evidence" value="ECO:0007669"/>
    <property type="project" value="InterPro"/>
</dbReference>
<comment type="subcellular location">
    <subcellularLocation>
        <location evidence="6">Secreted</location>
        <location evidence="6">Cell wall</location>
    </subcellularLocation>
    <subcellularLocation>
        <location evidence="6">Membrane</location>
        <topology evidence="6">Peripheral membrane protein</topology>
    </subcellularLocation>
</comment>
<protein>
    <recommendedName>
        <fullName evidence="6">Expansin</fullName>
    </recommendedName>
</protein>
<dbReference type="PRINTS" id="PR01226">
    <property type="entry name" value="EXPANSIN"/>
</dbReference>
<dbReference type="Proteomes" id="UP000824469">
    <property type="component" value="Unassembled WGS sequence"/>
</dbReference>
<accession>A0AA38CMU5</accession>
<evidence type="ECO:0000256" key="6">
    <source>
        <dbReference type="RuleBase" id="RU365023"/>
    </source>
</evidence>
<evidence type="ECO:0000256" key="5">
    <source>
        <dbReference type="ARBA" id="ARBA00023136"/>
    </source>
</evidence>
<reference evidence="9 10" key="1">
    <citation type="journal article" date="2021" name="Nat. Plants">
        <title>The Taxus genome provides insights into paclitaxel biosynthesis.</title>
        <authorList>
            <person name="Xiong X."/>
            <person name="Gou J."/>
            <person name="Liao Q."/>
            <person name="Li Y."/>
            <person name="Zhou Q."/>
            <person name="Bi G."/>
            <person name="Li C."/>
            <person name="Du R."/>
            <person name="Wang X."/>
            <person name="Sun T."/>
            <person name="Guo L."/>
            <person name="Liang H."/>
            <person name="Lu P."/>
            <person name="Wu Y."/>
            <person name="Zhang Z."/>
            <person name="Ro D.K."/>
            <person name="Shang Y."/>
            <person name="Huang S."/>
            <person name="Yan J."/>
        </authorList>
    </citation>
    <scope>NUCLEOTIDE SEQUENCE [LARGE SCALE GENOMIC DNA]</scope>
    <source>
        <strain evidence="9">Ta-2019</strain>
    </source>
</reference>
<proteinExistence type="inferred from homology"/>
<keyword evidence="2 6" id="KW-0134">Cell wall</keyword>
<dbReference type="GO" id="GO:0016020">
    <property type="term" value="C:membrane"/>
    <property type="evidence" value="ECO:0007669"/>
    <property type="project" value="UniProtKB-SubCell"/>
</dbReference>
<dbReference type="InterPro" id="IPR007118">
    <property type="entry name" value="Expan_Lol_pI"/>
</dbReference>
<dbReference type="GO" id="GO:0009664">
    <property type="term" value="P:plant-type cell wall organization"/>
    <property type="evidence" value="ECO:0007669"/>
    <property type="project" value="InterPro"/>
</dbReference>
<evidence type="ECO:0000259" key="7">
    <source>
        <dbReference type="PROSITE" id="PS50842"/>
    </source>
</evidence>
<keyword evidence="4 6" id="KW-0732">Signal</keyword>
<comment type="similarity">
    <text evidence="1 6">Belongs to the expansin family. Expansin A subfamily.</text>
</comment>
<dbReference type="SUPFAM" id="SSF50685">
    <property type="entry name" value="Barwin-like endoglucanases"/>
    <property type="match status" value="1"/>
</dbReference>
<dbReference type="SMART" id="SM00837">
    <property type="entry name" value="DPBB_1"/>
    <property type="match status" value="1"/>
</dbReference>
<keyword evidence="6" id="KW-0961">Cell wall biogenesis/degradation</keyword>
<dbReference type="InterPro" id="IPR002963">
    <property type="entry name" value="Expansin"/>
</dbReference>
<dbReference type="PANTHER" id="PTHR31867">
    <property type="entry name" value="EXPANSIN-A15"/>
    <property type="match status" value="1"/>
</dbReference>
<dbReference type="InterPro" id="IPR036749">
    <property type="entry name" value="Expansin_CBD_sf"/>
</dbReference>
<organism evidence="9 10">
    <name type="scientific">Taxus chinensis</name>
    <name type="common">Chinese yew</name>
    <name type="synonym">Taxus wallichiana var. chinensis</name>
    <dbReference type="NCBI Taxonomy" id="29808"/>
    <lineage>
        <taxon>Eukaryota</taxon>
        <taxon>Viridiplantae</taxon>
        <taxon>Streptophyta</taxon>
        <taxon>Embryophyta</taxon>
        <taxon>Tracheophyta</taxon>
        <taxon>Spermatophyta</taxon>
        <taxon>Pinopsida</taxon>
        <taxon>Pinidae</taxon>
        <taxon>Conifers II</taxon>
        <taxon>Cupressales</taxon>
        <taxon>Taxaceae</taxon>
        <taxon>Taxus</taxon>
    </lineage>
</organism>
<dbReference type="PROSITE" id="PS50843">
    <property type="entry name" value="EXPANSIN_CBD"/>
    <property type="match status" value="1"/>
</dbReference>
<keyword evidence="5" id="KW-0472">Membrane</keyword>
<gene>
    <name evidence="9" type="ORF">KI387_014180</name>
</gene>
<name>A0AA38CMU5_TAXCH</name>
<dbReference type="CDD" id="cd22274">
    <property type="entry name" value="DPBB_EXPA_N"/>
    <property type="match status" value="1"/>
</dbReference>
<feature type="domain" description="Expansin-like CBD" evidence="8">
    <location>
        <begin position="176"/>
        <end position="255"/>
    </location>
</feature>
<evidence type="ECO:0000256" key="3">
    <source>
        <dbReference type="ARBA" id="ARBA00022525"/>
    </source>
</evidence>
<comment type="caution">
    <text evidence="9">The sequence shown here is derived from an EMBL/GenBank/DDBJ whole genome shotgun (WGS) entry which is preliminary data.</text>
</comment>
<dbReference type="EMBL" id="JAHRHJ020000009">
    <property type="protein sequence ID" value="KAH9302597.1"/>
    <property type="molecule type" value="Genomic_DNA"/>
</dbReference>
<dbReference type="PRINTS" id="PR01225">
    <property type="entry name" value="EXPANSNFAMLY"/>
</dbReference>
<dbReference type="Gene3D" id="2.40.40.10">
    <property type="entry name" value="RlpA-like domain"/>
    <property type="match status" value="1"/>
</dbReference>
<keyword evidence="3 6" id="KW-0964">Secreted</keyword>
<dbReference type="InterPro" id="IPR036908">
    <property type="entry name" value="RlpA-like_sf"/>
</dbReference>
<comment type="function">
    <text evidence="6">Causes loosening and extension of plant cell walls by disrupting non-covalent bonding between cellulose microfibrils and matrix glucans. No enzymatic activity has been found.</text>
</comment>
<keyword evidence="10" id="KW-1185">Reference proteome</keyword>
<dbReference type="PROSITE" id="PS50842">
    <property type="entry name" value="EXPANSIN_EG45"/>
    <property type="match status" value="1"/>
</dbReference>
<dbReference type="InterPro" id="IPR007117">
    <property type="entry name" value="Expansin_CBD"/>
</dbReference>
<feature type="signal peptide" evidence="6">
    <location>
        <begin position="1"/>
        <end position="24"/>
    </location>
</feature>
<dbReference type="InterPro" id="IPR009009">
    <property type="entry name" value="RlpA-like_DPBB"/>
</dbReference>